<dbReference type="Pfam" id="PF00535">
    <property type="entry name" value="Glycos_transf_2"/>
    <property type="match status" value="1"/>
</dbReference>
<dbReference type="SUPFAM" id="SSF53448">
    <property type="entry name" value="Nucleotide-diphospho-sugar transferases"/>
    <property type="match status" value="1"/>
</dbReference>
<protein>
    <submittedName>
        <fullName evidence="6">Glycosyltransferase family 2 protein</fullName>
    </submittedName>
</protein>
<dbReference type="Gene3D" id="3.90.550.10">
    <property type="entry name" value="Spore Coat Polysaccharide Biosynthesis Protein SpsA, Chain A"/>
    <property type="match status" value="1"/>
</dbReference>
<proteinExistence type="inferred from homology"/>
<dbReference type="AlphaFoldDB" id="A0A2T1HNA7"/>
<dbReference type="CDD" id="cd02525">
    <property type="entry name" value="Succinoglycan_BP_ExoA"/>
    <property type="match status" value="1"/>
</dbReference>
<evidence type="ECO:0000256" key="4">
    <source>
        <dbReference type="SAM" id="Phobius"/>
    </source>
</evidence>
<keyword evidence="4" id="KW-0472">Membrane</keyword>
<dbReference type="Proteomes" id="UP000239772">
    <property type="component" value="Unassembled WGS sequence"/>
</dbReference>
<keyword evidence="4" id="KW-1133">Transmembrane helix</keyword>
<keyword evidence="7" id="KW-1185">Reference proteome</keyword>
<evidence type="ECO:0000256" key="2">
    <source>
        <dbReference type="ARBA" id="ARBA00022676"/>
    </source>
</evidence>
<gene>
    <name evidence="6" type="ORF">SLNSH_20495</name>
</gene>
<keyword evidence="3 6" id="KW-0808">Transferase</keyword>
<evidence type="ECO:0000259" key="5">
    <source>
        <dbReference type="Pfam" id="PF00535"/>
    </source>
</evidence>
<reference evidence="7" key="1">
    <citation type="submission" date="2018-03" db="EMBL/GenBank/DDBJ databases">
        <authorList>
            <person name="Sun L."/>
            <person name="Liu H."/>
            <person name="Chen W."/>
            <person name="Huang K."/>
            <person name="Liu W."/>
            <person name="Gao X."/>
        </authorList>
    </citation>
    <scope>NUCLEOTIDE SEQUENCE [LARGE SCALE GENOMIC DNA]</scope>
    <source>
        <strain evidence="7">SH9</strain>
    </source>
</reference>
<feature type="transmembrane region" description="Helical" evidence="4">
    <location>
        <begin position="249"/>
        <end position="266"/>
    </location>
</feature>
<keyword evidence="2" id="KW-0328">Glycosyltransferase</keyword>
<evidence type="ECO:0000256" key="1">
    <source>
        <dbReference type="ARBA" id="ARBA00006739"/>
    </source>
</evidence>
<evidence type="ECO:0000256" key="3">
    <source>
        <dbReference type="ARBA" id="ARBA00022679"/>
    </source>
</evidence>
<name>A0A2T1HNA7_9HYPH</name>
<dbReference type="InterPro" id="IPR029044">
    <property type="entry name" value="Nucleotide-diphossugar_trans"/>
</dbReference>
<dbReference type="EMBL" id="PVZS01000031">
    <property type="protein sequence ID" value="PSC03113.1"/>
    <property type="molecule type" value="Genomic_DNA"/>
</dbReference>
<feature type="domain" description="Glycosyltransferase 2-like" evidence="5">
    <location>
        <begin position="9"/>
        <end position="176"/>
    </location>
</feature>
<feature type="transmembrane region" description="Helical" evidence="4">
    <location>
        <begin position="299"/>
        <end position="322"/>
    </location>
</feature>
<dbReference type="GO" id="GO:0016757">
    <property type="term" value="F:glycosyltransferase activity"/>
    <property type="evidence" value="ECO:0007669"/>
    <property type="project" value="UniProtKB-KW"/>
</dbReference>
<sequence>MTLFNSPVTIVMPALNEERYIETAVRTLLSGVGDLDFELLVMDGGSTDRTAEVVDRLAREEPRIRLVHNPKRLQSAAVNLGARIAAPRSKVLVRADCHAAYPPGFLRRCVAALEETGAASVVVPMLTQGRTWFQRAAAAAQNSLLGNGGSAHRRAGESGFVEHGHHAAFLRQAFLDLGGYDESFTHNEDAEFDHRLTRSGRRIWLAADLAIHYFPRADLKGLARQYFNHGAGRARTATKHRTPLKIRQLAPLVVSLTVVLGLALGVLLHPIFLAPVAFYAGLCLSWGLATALRTGDGTVAGMGIAAMVMHLAWACGFASQIIRE</sequence>
<feature type="transmembrane region" description="Helical" evidence="4">
    <location>
        <begin position="272"/>
        <end position="292"/>
    </location>
</feature>
<dbReference type="RefSeq" id="WP_106339454.1">
    <property type="nucleotide sequence ID" value="NZ_PVZS01000031.1"/>
</dbReference>
<organism evidence="6 7">
    <name type="scientific">Alsobacter soli</name>
    <dbReference type="NCBI Taxonomy" id="2109933"/>
    <lineage>
        <taxon>Bacteria</taxon>
        <taxon>Pseudomonadati</taxon>
        <taxon>Pseudomonadota</taxon>
        <taxon>Alphaproteobacteria</taxon>
        <taxon>Hyphomicrobiales</taxon>
        <taxon>Alsobacteraceae</taxon>
        <taxon>Alsobacter</taxon>
    </lineage>
</organism>
<evidence type="ECO:0000313" key="7">
    <source>
        <dbReference type="Proteomes" id="UP000239772"/>
    </source>
</evidence>
<evidence type="ECO:0000313" key="6">
    <source>
        <dbReference type="EMBL" id="PSC03113.1"/>
    </source>
</evidence>
<keyword evidence="4" id="KW-0812">Transmembrane</keyword>
<comment type="similarity">
    <text evidence="1">Belongs to the glycosyltransferase 2 family.</text>
</comment>
<dbReference type="PANTHER" id="PTHR43179:SF12">
    <property type="entry name" value="GALACTOFURANOSYLTRANSFERASE GLFT2"/>
    <property type="match status" value="1"/>
</dbReference>
<dbReference type="OrthoDB" id="8416156at2"/>
<dbReference type="InterPro" id="IPR001173">
    <property type="entry name" value="Glyco_trans_2-like"/>
</dbReference>
<accession>A0A2T1HNA7</accession>
<comment type="caution">
    <text evidence="6">The sequence shown here is derived from an EMBL/GenBank/DDBJ whole genome shotgun (WGS) entry which is preliminary data.</text>
</comment>
<dbReference type="PANTHER" id="PTHR43179">
    <property type="entry name" value="RHAMNOSYLTRANSFERASE WBBL"/>
    <property type="match status" value="1"/>
</dbReference>